<name>A0A6A4GBN1_9AGAR</name>
<sequence>MASNWKLVFTVYEPDCTKSKSNTPLQVPCEPLKLNAPSESEKWRGKSSAGMGTNRLTFIIVGGVGIIFGLGNRTSLFIVDGGCKVFKVFFIGKTTQLSMLGKGIGVCQVVANMSREQNIIGCTSPDDLDRIERTDNDLSDNGEDRG</sequence>
<evidence type="ECO:0000313" key="1">
    <source>
        <dbReference type="EMBL" id="KAE9382891.1"/>
    </source>
</evidence>
<accession>A0A6A4GBN1</accession>
<evidence type="ECO:0000313" key="2">
    <source>
        <dbReference type="Proteomes" id="UP000799118"/>
    </source>
</evidence>
<dbReference type="Proteomes" id="UP000799118">
    <property type="component" value="Unassembled WGS sequence"/>
</dbReference>
<reference evidence="1" key="1">
    <citation type="journal article" date="2019" name="Environ. Microbiol.">
        <title>Fungal ecological strategies reflected in gene transcription - a case study of two litter decomposers.</title>
        <authorList>
            <person name="Barbi F."/>
            <person name="Kohler A."/>
            <person name="Barry K."/>
            <person name="Baskaran P."/>
            <person name="Daum C."/>
            <person name="Fauchery L."/>
            <person name="Ihrmark K."/>
            <person name="Kuo A."/>
            <person name="LaButti K."/>
            <person name="Lipzen A."/>
            <person name="Morin E."/>
            <person name="Grigoriev I.V."/>
            <person name="Henrissat B."/>
            <person name="Lindahl B."/>
            <person name="Martin F."/>
        </authorList>
    </citation>
    <scope>NUCLEOTIDE SEQUENCE</scope>
    <source>
        <strain evidence="1">JB14</strain>
    </source>
</reference>
<proteinExistence type="predicted"/>
<protein>
    <submittedName>
        <fullName evidence="1">Uncharacterized protein</fullName>
    </submittedName>
</protein>
<gene>
    <name evidence="1" type="ORF">BT96DRAFT_982771</name>
</gene>
<dbReference type="AlphaFoldDB" id="A0A6A4GBN1"/>
<keyword evidence="2" id="KW-1185">Reference proteome</keyword>
<organism evidence="1 2">
    <name type="scientific">Gymnopus androsaceus JB14</name>
    <dbReference type="NCBI Taxonomy" id="1447944"/>
    <lineage>
        <taxon>Eukaryota</taxon>
        <taxon>Fungi</taxon>
        <taxon>Dikarya</taxon>
        <taxon>Basidiomycota</taxon>
        <taxon>Agaricomycotina</taxon>
        <taxon>Agaricomycetes</taxon>
        <taxon>Agaricomycetidae</taxon>
        <taxon>Agaricales</taxon>
        <taxon>Marasmiineae</taxon>
        <taxon>Omphalotaceae</taxon>
        <taxon>Gymnopus</taxon>
    </lineage>
</organism>
<dbReference type="EMBL" id="ML770881">
    <property type="protein sequence ID" value="KAE9382891.1"/>
    <property type="molecule type" value="Genomic_DNA"/>
</dbReference>